<accession>A0ABZ2K0X7</accession>
<gene>
    <name evidence="1" type="ORF">LZC95_30810</name>
</gene>
<organism evidence="1 2">
    <name type="scientific">Pendulispora brunnea</name>
    <dbReference type="NCBI Taxonomy" id="2905690"/>
    <lineage>
        <taxon>Bacteria</taxon>
        <taxon>Pseudomonadati</taxon>
        <taxon>Myxococcota</taxon>
        <taxon>Myxococcia</taxon>
        <taxon>Myxococcales</taxon>
        <taxon>Sorangiineae</taxon>
        <taxon>Pendulisporaceae</taxon>
        <taxon>Pendulispora</taxon>
    </lineage>
</organism>
<dbReference type="EMBL" id="CP089982">
    <property type="protein sequence ID" value="WXA90832.1"/>
    <property type="molecule type" value="Genomic_DNA"/>
</dbReference>
<evidence type="ECO:0000313" key="1">
    <source>
        <dbReference type="EMBL" id="WXA90832.1"/>
    </source>
</evidence>
<protein>
    <submittedName>
        <fullName evidence="1">Uncharacterized protein</fullName>
    </submittedName>
</protein>
<sequence>MTPFLVSPLASSPRPGAPCWAPVTSPLESVRALEGALVSLYRAHLAVLAHPPEGELGAAIGAMQRFYGDWPYLSDEPRRHPPETHLFGRPDIVLSNDGPKVVETNFDTAVSGYEKPDAAWCFAAERFDLDPAAWGGRPLVGLRDHFEQFGDRAPCLVHWVRTVAAAPECEPILAFLNENRCGIRHIAHYAGEPAPAFSKSVPGFLHRACTLYTVNRQRALFERTLRPLVPHVLGGTVPLGLSVLQSKLFLACLSDPRTRPTTLTEDEIDAVEALIPPTRMLGQLHGAEWERVCRSRGDFVLKRSDSHEGRHVVFGCNLPQDEWENLLRSLPEQAPGPDGVPPMWLVQERVRPREYSLLEYTEARCVERRSGLSCSPYMFGPHLRGFETWRLPFVPNHGMLEEPNHLGHLFQ</sequence>
<dbReference type="SUPFAM" id="SSF56059">
    <property type="entry name" value="Glutathione synthetase ATP-binding domain-like"/>
    <property type="match status" value="1"/>
</dbReference>
<reference evidence="1 2" key="1">
    <citation type="submission" date="2021-12" db="EMBL/GenBank/DDBJ databases">
        <title>Discovery of the Pendulisporaceae a myxobacterial family with distinct sporulation behavior and unique specialized metabolism.</title>
        <authorList>
            <person name="Garcia R."/>
            <person name="Popoff A."/>
            <person name="Bader C.D."/>
            <person name="Loehr J."/>
            <person name="Walesch S."/>
            <person name="Walt C."/>
            <person name="Boldt J."/>
            <person name="Bunk B."/>
            <person name="Haeckl F.J.F.P.J."/>
            <person name="Gunesch A.P."/>
            <person name="Birkelbach J."/>
            <person name="Nuebel U."/>
            <person name="Pietschmann T."/>
            <person name="Bach T."/>
            <person name="Mueller R."/>
        </authorList>
    </citation>
    <scope>NUCLEOTIDE SEQUENCE [LARGE SCALE GENOMIC DNA]</scope>
    <source>
        <strain evidence="1 2">MSr12523</strain>
    </source>
</reference>
<dbReference type="RefSeq" id="WP_394841452.1">
    <property type="nucleotide sequence ID" value="NZ_CP089982.1"/>
</dbReference>
<keyword evidence="2" id="KW-1185">Reference proteome</keyword>
<proteinExistence type="predicted"/>
<evidence type="ECO:0000313" key="2">
    <source>
        <dbReference type="Proteomes" id="UP001379533"/>
    </source>
</evidence>
<name>A0ABZ2K0X7_9BACT</name>
<dbReference type="Proteomes" id="UP001379533">
    <property type="component" value="Chromosome"/>
</dbReference>